<feature type="domain" description="GP-PDE" evidence="1">
    <location>
        <begin position="9"/>
        <end position="239"/>
    </location>
</feature>
<proteinExistence type="predicted"/>
<evidence type="ECO:0000313" key="3">
    <source>
        <dbReference type="Proteomes" id="UP000266426"/>
    </source>
</evidence>
<dbReference type="PANTHER" id="PTHR46211">
    <property type="entry name" value="GLYCEROPHOSPHORYL DIESTER PHOSPHODIESTERASE"/>
    <property type="match status" value="1"/>
</dbReference>
<evidence type="ECO:0000313" key="2">
    <source>
        <dbReference type="EMBL" id="RJP59552.1"/>
    </source>
</evidence>
<comment type="caution">
    <text evidence="2">The sequence shown here is derived from an EMBL/GenBank/DDBJ whole genome shotgun (WGS) entry which is preliminary data.</text>
</comment>
<dbReference type="PANTHER" id="PTHR46211:SF1">
    <property type="entry name" value="GLYCEROPHOSPHODIESTER PHOSPHODIESTERASE, CYTOPLASMIC"/>
    <property type="match status" value="1"/>
</dbReference>
<organism evidence="2 3">
    <name type="scientific">Candidatus Auribacter fodinae</name>
    <dbReference type="NCBI Taxonomy" id="2093366"/>
    <lineage>
        <taxon>Bacteria</taxon>
        <taxon>Pseudomonadati</taxon>
        <taxon>Candidatus Auribacterota</taxon>
        <taxon>Candidatus Auribacteria</taxon>
        <taxon>Candidatus Auribacterales</taxon>
        <taxon>Candidatus Auribacteraceae</taxon>
        <taxon>Candidatus Auribacter</taxon>
    </lineage>
</organism>
<dbReference type="AlphaFoldDB" id="A0A3A4R3K2"/>
<dbReference type="PROSITE" id="PS51704">
    <property type="entry name" value="GP_PDE"/>
    <property type="match status" value="1"/>
</dbReference>
<dbReference type="CDD" id="cd08556">
    <property type="entry name" value="GDPD"/>
    <property type="match status" value="1"/>
</dbReference>
<name>A0A3A4R3K2_9BACT</name>
<dbReference type="InterPro" id="IPR030395">
    <property type="entry name" value="GP_PDE_dom"/>
</dbReference>
<dbReference type="Proteomes" id="UP000266426">
    <property type="component" value="Unassembled WGS sequence"/>
</dbReference>
<evidence type="ECO:0000259" key="1">
    <source>
        <dbReference type="PROSITE" id="PS51704"/>
    </source>
</evidence>
<dbReference type="InterPro" id="IPR017946">
    <property type="entry name" value="PLC-like_Pdiesterase_TIM-brl"/>
</dbReference>
<accession>A0A3A4R3K2</accession>
<dbReference type="Pfam" id="PF03009">
    <property type="entry name" value="GDPD"/>
    <property type="match status" value="1"/>
</dbReference>
<dbReference type="Gene3D" id="3.20.20.190">
    <property type="entry name" value="Phosphatidylinositol (PI) phosphodiesterase"/>
    <property type="match status" value="1"/>
</dbReference>
<dbReference type="GO" id="GO:0006629">
    <property type="term" value="P:lipid metabolic process"/>
    <property type="evidence" value="ECO:0007669"/>
    <property type="project" value="InterPro"/>
</dbReference>
<reference evidence="2 3" key="1">
    <citation type="journal article" date="2017" name="ISME J.">
        <title>Energy and carbon metabolisms in a deep terrestrial subsurface fluid microbial community.</title>
        <authorList>
            <person name="Momper L."/>
            <person name="Jungbluth S.P."/>
            <person name="Lee M.D."/>
            <person name="Amend J.P."/>
        </authorList>
    </citation>
    <scope>NUCLEOTIDE SEQUENCE [LARGE SCALE GENOMIC DNA]</scope>
    <source>
        <strain evidence="2">SURF_26</strain>
    </source>
</reference>
<dbReference type="EMBL" id="QZJZ01000047">
    <property type="protein sequence ID" value="RJP59552.1"/>
    <property type="molecule type" value="Genomic_DNA"/>
</dbReference>
<dbReference type="GO" id="GO:0008081">
    <property type="term" value="F:phosphoric diester hydrolase activity"/>
    <property type="evidence" value="ECO:0007669"/>
    <property type="project" value="InterPro"/>
</dbReference>
<dbReference type="SUPFAM" id="SSF51695">
    <property type="entry name" value="PLC-like phosphodiesterases"/>
    <property type="match status" value="1"/>
</dbReference>
<protein>
    <submittedName>
        <fullName evidence="2">Glycerophosphodiester phosphodiesterase</fullName>
    </submittedName>
</protein>
<gene>
    <name evidence="2" type="ORF">C4541_05875</name>
</gene>
<sequence>MIQCVDKKTLIIAHRGSSAYEIDNTLDSFQRAIDQKADMIEFDVRRTKDNVIIAFHDPAVSRTPVRELTYAELNELTKAKGYQVPTLKEILQLTHRKIRLDIELKEPGYEADVMKLVEKYFCAADFIVTSFKDSCLATIKEISDDIKTGLLLGEDRFNNFLLTNRSLSHLVERCRRTQADFLVPSMTLLRFGFMKRVAELKKNLIVWTVNDNESIFKLLKDSRVNAIITDKPDIGVSLRDTLSFPVFMSIACQKIS</sequence>